<keyword evidence="9 11" id="KW-0030">Aminoacyl-tRNA synthetase</keyword>
<dbReference type="GO" id="GO:0140096">
    <property type="term" value="F:catalytic activity, acting on a protein"/>
    <property type="evidence" value="ECO:0007669"/>
    <property type="project" value="UniProtKB-ARBA"/>
</dbReference>
<dbReference type="AlphaFoldDB" id="A0A858BXL6"/>
<comment type="similarity">
    <text evidence="2 11">Belongs to the class-II aminoacyl-tRNA synthetase family.</text>
</comment>
<dbReference type="NCBIfam" id="TIGR00442">
    <property type="entry name" value="hisS"/>
    <property type="match status" value="1"/>
</dbReference>
<name>A0A858BXL6_9FIRM</name>
<evidence type="ECO:0000313" key="14">
    <source>
        <dbReference type="EMBL" id="QIB69454.1"/>
    </source>
</evidence>
<feature type="binding site" evidence="12">
    <location>
        <begin position="261"/>
        <end position="262"/>
    </location>
    <ligand>
        <name>L-histidine</name>
        <dbReference type="ChEBI" id="CHEBI:57595"/>
    </ligand>
</feature>
<dbReference type="PIRSF" id="PIRSF001549">
    <property type="entry name" value="His-tRNA_synth"/>
    <property type="match status" value="1"/>
</dbReference>
<dbReference type="GO" id="GO:0005524">
    <property type="term" value="F:ATP binding"/>
    <property type="evidence" value="ECO:0007669"/>
    <property type="project" value="UniProtKB-UniRule"/>
</dbReference>
<evidence type="ECO:0000256" key="5">
    <source>
        <dbReference type="ARBA" id="ARBA00022598"/>
    </source>
</evidence>
<dbReference type="PANTHER" id="PTHR43707">
    <property type="entry name" value="HISTIDYL-TRNA SYNTHETASE"/>
    <property type="match status" value="1"/>
</dbReference>
<dbReference type="Proteomes" id="UP000466848">
    <property type="component" value="Chromosome"/>
</dbReference>
<proteinExistence type="inferred from homology"/>
<evidence type="ECO:0000313" key="15">
    <source>
        <dbReference type="Proteomes" id="UP000466848"/>
    </source>
</evidence>
<dbReference type="CDD" id="cd00859">
    <property type="entry name" value="HisRS_anticodon"/>
    <property type="match status" value="1"/>
</dbReference>
<dbReference type="FunFam" id="3.30.930.10:FF:000005">
    <property type="entry name" value="Histidine--tRNA ligase"/>
    <property type="match status" value="1"/>
</dbReference>
<organism evidence="14 15">
    <name type="scientific">Aminipila butyrica</name>
    <dbReference type="NCBI Taxonomy" id="433296"/>
    <lineage>
        <taxon>Bacteria</taxon>
        <taxon>Bacillati</taxon>
        <taxon>Bacillota</taxon>
        <taxon>Clostridia</taxon>
        <taxon>Peptostreptococcales</taxon>
        <taxon>Anaerovoracaceae</taxon>
        <taxon>Aminipila</taxon>
    </lineage>
</organism>
<dbReference type="Pfam" id="PF13393">
    <property type="entry name" value="tRNA-synt_His"/>
    <property type="match status" value="1"/>
</dbReference>
<dbReference type="GO" id="GO:0016740">
    <property type="term" value="F:transferase activity"/>
    <property type="evidence" value="ECO:0007669"/>
    <property type="project" value="UniProtKB-ARBA"/>
</dbReference>
<evidence type="ECO:0000256" key="7">
    <source>
        <dbReference type="ARBA" id="ARBA00022840"/>
    </source>
</evidence>
<comment type="subcellular location">
    <subcellularLocation>
        <location evidence="1 11">Cytoplasm</location>
    </subcellularLocation>
</comment>
<dbReference type="HAMAP" id="MF_00127">
    <property type="entry name" value="His_tRNA_synth"/>
    <property type="match status" value="1"/>
</dbReference>
<dbReference type="InterPro" id="IPR045864">
    <property type="entry name" value="aa-tRNA-synth_II/BPL/LPL"/>
</dbReference>
<keyword evidence="5 11" id="KW-0436">Ligase</keyword>
<dbReference type="Gene3D" id="3.30.930.10">
    <property type="entry name" value="Bira Bifunctional Protein, Domain 2"/>
    <property type="match status" value="1"/>
</dbReference>
<comment type="subunit">
    <text evidence="3 11">Homodimer.</text>
</comment>
<evidence type="ECO:0000256" key="8">
    <source>
        <dbReference type="ARBA" id="ARBA00022917"/>
    </source>
</evidence>
<reference evidence="14 15" key="1">
    <citation type="submission" date="2020-02" db="EMBL/GenBank/DDBJ databases">
        <authorList>
            <person name="Kim Y.B."/>
            <person name="Roh S.W."/>
        </authorList>
    </citation>
    <scope>NUCLEOTIDE SEQUENCE [LARGE SCALE GENOMIC DNA]</scope>
    <source>
        <strain evidence="14 15">DSM 103574</strain>
    </source>
</reference>
<dbReference type="CDD" id="cd00773">
    <property type="entry name" value="HisRS-like_core"/>
    <property type="match status" value="1"/>
</dbReference>
<dbReference type="PANTHER" id="PTHR43707:SF1">
    <property type="entry name" value="HISTIDINE--TRNA LIGASE, MITOCHONDRIAL-RELATED"/>
    <property type="match status" value="1"/>
</dbReference>
<dbReference type="KEGG" id="abut:Ami103574_08975"/>
<dbReference type="GO" id="GO:0006427">
    <property type="term" value="P:histidyl-tRNA aminoacylation"/>
    <property type="evidence" value="ECO:0007669"/>
    <property type="project" value="UniProtKB-UniRule"/>
</dbReference>
<keyword evidence="4 11" id="KW-0963">Cytoplasm</keyword>
<dbReference type="RefSeq" id="WP_163066697.1">
    <property type="nucleotide sequence ID" value="NZ_CP048649.1"/>
</dbReference>
<dbReference type="GO" id="GO:0004821">
    <property type="term" value="F:histidine-tRNA ligase activity"/>
    <property type="evidence" value="ECO:0007669"/>
    <property type="project" value="UniProtKB-UniRule"/>
</dbReference>
<evidence type="ECO:0000256" key="10">
    <source>
        <dbReference type="ARBA" id="ARBA00047639"/>
    </source>
</evidence>
<evidence type="ECO:0000256" key="4">
    <source>
        <dbReference type="ARBA" id="ARBA00022490"/>
    </source>
</evidence>
<dbReference type="Pfam" id="PF03129">
    <property type="entry name" value="HGTP_anticodon"/>
    <property type="match status" value="1"/>
</dbReference>
<sequence>MLTNAPKGTKDVMPDQVYKWHFVEKAFADICAKYGFKEVRTPSFEHTELFTRGVGDTTDIVEKQMYTFEDYAKRSITLKPEGTSPVVRAFVEHKQFAEVQPTKMYYVIPCFRYEKPQSGRLREFHQLGIEVFGAANMMADAEVICLAADFLNLLNIQDLELRINSIGCPSCRETYRTALREFLKPKYDQLCDTCKGRYERNPMRILDCKSEKCQELVQGAPIMLDYLCEDCQEAFDQLQQNLQAMSVEYTVDPGIVRGLDYYTKTAFEFVSNKIGAQGTVCGGGRYDNLIEQLGGPATPGVGFGLGVERLLLTMEANGISIPEPESADVFIAVMGESARNYGLSLLRKLRQAGIKAEMDLLARNFKGQFKYADRIRAKYTVVIGDNELQEGRLALKNMATSEQRQVPMDQIIEELKK</sequence>
<dbReference type="GO" id="GO:0005737">
    <property type="term" value="C:cytoplasm"/>
    <property type="evidence" value="ECO:0007669"/>
    <property type="project" value="UniProtKB-SubCell"/>
</dbReference>
<keyword evidence="6 11" id="KW-0547">Nucleotide-binding</keyword>
<dbReference type="InterPro" id="IPR015807">
    <property type="entry name" value="His-tRNA-ligase"/>
</dbReference>
<evidence type="ECO:0000256" key="1">
    <source>
        <dbReference type="ARBA" id="ARBA00004496"/>
    </source>
</evidence>
<evidence type="ECO:0000256" key="6">
    <source>
        <dbReference type="ARBA" id="ARBA00022741"/>
    </source>
</evidence>
<evidence type="ECO:0000256" key="2">
    <source>
        <dbReference type="ARBA" id="ARBA00008226"/>
    </source>
</evidence>
<feature type="binding site" evidence="12">
    <location>
        <position position="112"/>
    </location>
    <ligand>
        <name>L-histidine</name>
        <dbReference type="ChEBI" id="CHEBI:57595"/>
    </ligand>
</feature>
<dbReference type="InterPro" id="IPR036621">
    <property type="entry name" value="Anticodon-bd_dom_sf"/>
</dbReference>
<dbReference type="SUPFAM" id="SSF55681">
    <property type="entry name" value="Class II aaRS and biotin synthetases"/>
    <property type="match status" value="1"/>
</dbReference>
<feature type="domain" description="Aminoacyl-transfer RNA synthetases class-II family profile" evidence="13">
    <location>
        <begin position="1"/>
        <end position="322"/>
    </location>
</feature>
<evidence type="ECO:0000256" key="9">
    <source>
        <dbReference type="ARBA" id="ARBA00023146"/>
    </source>
</evidence>
<evidence type="ECO:0000256" key="11">
    <source>
        <dbReference type="HAMAP-Rule" id="MF_00127"/>
    </source>
</evidence>
<comment type="catalytic activity">
    <reaction evidence="10 11">
        <text>tRNA(His) + L-histidine + ATP = L-histidyl-tRNA(His) + AMP + diphosphate + H(+)</text>
        <dbReference type="Rhea" id="RHEA:17313"/>
        <dbReference type="Rhea" id="RHEA-COMP:9665"/>
        <dbReference type="Rhea" id="RHEA-COMP:9689"/>
        <dbReference type="ChEBI" id="CHEBI:15378"/>
        <dbReference type="ChEBI" id="CHEBI:30616"/>
        <dbReference type="ChEBI" id="CHEBI:33019"/>
        <dbReference type="ChEBI" id="CHEBI:57595"/>
        <dbReference type="ChEBI" id="CHEBI:78442"/>
        <dbReference type="ChEBI" id="CHEBI:78527"/>
        <dbReference type="ChEBI" id="CHEBI:456215"/>
        <dbReference type="EC" id="6.1.1.21"/>
    </reaction>
</comment>
<feature type="binding site" evidence="12">
    <location>
        <begin position="81"/>
        <end position="83"/>
    </location>
    <ligand>
        <name>L-histidine</name>
        <dbReference type="ChEBI" id="CHEBI:57595"/>
    </ligand>
</feature>
<feature type="binding site" evidence="12">
    <location>
        <position position="257"/>
    </location>
    <ligand>
        <name>L-histidine</name>
        <dbReference type="ChEBI" id="CHEBI:57595"/>
    </ligand>
</feature>
<evidence type="ECO:0000256" key="12">
    <source>
        <dbReference type="PIRSR" id="PIRSR001549-1"/>
    </source>
</evidence>
<keyword evidence="8 11" id="KW-0648">Protein biosynthesis</keyword>
<dbReference type="EC" id="6.1.1.21" evidence="11"/>
<dbReference type="InterPro" id="IPR004154">
    <property type="entry name" value="Anticodon-bd"/>
</dbReference>
<dbReference type="InterPro" id="IPR033656">
    <property type="entry name" value="HisRS_anticodon"/>
</dbReference>
<dbReference type="InterPro" id="IPR041715">
    <property type="entry name" value="HisRS-like_core"/>
</dbReference>
<evidence type="ECO:0000256" key="3">
    <source>
        <dbReference type="ARBA" id="ARBA00011738"/>
    </source>
</evidence>
<dbReference type="Gene3D" id="3.40.50.800">
    <property type="entry name" value="Anticodon-binding domain"/>
    <property type="match status" value="1"/>
</dbReference>
<dbReference type="EMBL" id="CP048649">
    <property type="protein sequence ID" value="QIB69454.1"/>
    <property type="molecule type" value="Genomic_DNA"/>
</dbReference>
<evidence type="ECO:0000259" key="13">
    <source>
        <dbReference type="PROSITE" id="PS50862"/>
    </source>
</evidence>
<dbReference type="PROSITE" id="PS50862">
    <property type="entry name" value="AA_TRNA_LIGASE_II"/>
    <property type="match status" value="1"/>
</dbReference>
<protein>
    <recommendedName>
        <fullName evidence="11">Histidine--tRNA ligase</fullName>
        <ecNumber evidence="11">6.1.1.21</ecNumber>
    </recommendedName>
    <alternativeName>
        <fullName evidence="11">Histidyl-tRNA synthetase</fullName>
        <shortName evidence="11">HisRS</shortName>
    </alternativeName>
</protein>
<keyword evidence="7 11" id="KW-0067">ATP-binding</keyword>
<keyword evidence="15" id="KW-1185">Reference proteome</keyword>
<accession>A0A858BXL6</accession>
<feature type="binding site" evidence="12">
    <location>
        <position position="130"/>
    </location>
    <ligand>
        <name>L-histidine</name>
        <dbReference type="ChEBI" id="CHEBI:57595"/>
    </ligand>
</feature>
<feature type="binding site" evidence="12">
    <location>
        <position position="126"/>
    </location>
    <ligand>
        <name>L-histidine</name>
        <dbReference type="ChEBI" id="CHEBI:57595"/>
    </ligand>
</feature>
<dbReference type="SUPFAM" id="SSF52954">
    <property type="entry name" value="Class II aaRS ABD-related"/>
    <property type="match status" value="1"/>
</dbReference>
<dbReference type="InterPro" id="IPR004516">
    <property type="entry name" value="HisRS/HisZ"/>
</dbReference>
<gene>
    <name evidence="11" type="primary">hisS</name>
    <name evidence="14" type="ORF">Ami103574_08975</name>
</gene>
<dbReference type="InterPro" id="IPR006195">
    <property type="entry name" value="aa-tRNA-synth_II"/>
</dbReference>